<sequence length="2766" mass="301917">MRRAAAPLRLLPLLFNLLLAASAAQRLLLGQISDKSPAGTPVDGVRLRLQGPGVCGAEELRSGLSGESSRDFRLVYHREELQQNLERNPYLGLVSAKVLDREFKAMYELQVHLRCLRGTVVKVTPRGSTRWSGGSGGVELRLYAKDGGDAALAGEPVFLHVNVLKHQLQRRKRTRRNVSEEPNFTVMVPDQAQVGDLVFTVPELRFQQRWFEVIPEAADSPVQIERDSGRLFLARHLQEPEEVTVKIQNRRGDDWYLCRLTLATPSQADLQWSMFPVPYLGAVGPDAGPGTVVYRLSVRQRDGSQGHAQFLLLDNGDDCFEVGRRSGEIRTTGRPLSPSKEYRLHVQALDEQGRKGPSAAVAILAGYRSPQFTNTTYRLKVPENTPAGQIVAVVQAVSFQMKSLSYLLLVNPGNVFSVDQQGGALRLTHTVDYESGHNVYVLQVRASEPDTGLSSVTEVVVDVTDENDCTPEFLQSIYSRDNVPENVRAGTSLLQVHARDCDSGVNSKISYFIHGGDGAFDITSGGVVNSARGLDYERSNHIYEFVVVAVDAGTPPRTGSASVRIRVSNVNDEAPIFSQSVYKTFLSEDAGPDTLVAIVHANDPDGDAVSYAITGGNEDSNFLLDRQKGIIQLRKSPPPRLMGPQYVLNITATDDNLSGGPYPLSSSTQVIVGINDINNNKPVFQESSSLNAAVLENQPPGTFVLQVQAEDADMGVNGEVKYGIMARDGVSSSFDIDPDSGVITTAVSFDRERQREFTLSVTATDQADEPLIGICQVTVVITDENDNDPKFENSRYQYFLREDTPVGTSFLRAAAHDNDQGSNAAITYSLSNQEPAYLQINPATGWIYVNQPISQTSRISRQIVASDGGKRSSSVDLTVIITNVHNQPPQWEQQEYWVTVPENTVRDAKIVTVKATSPLGDPRVTYNLEEGQVPETNMPVRFYIKPNRADGSASILVAENLDFETTSFFTLRVRVQNVAAVPLASFTTVYVNVTDVNDNVPFFLSSTYEATVPEGAEIGTSVAQVSATDLDSGLHGLVRYSILKDESGDSRLFSIDSRSGIIVTRASFDREQKSSYLVEVQSQDGSESARIGQHGQPNTDTAYVRIYVTDVNDNAPAFLNSVYEVSVEEDQEVGFIIITVTANDEDEGANAKLRYQLTSGNSMGSFDVEPEVGTIFVAQPLDYEMEQCYELRLVASDGKWENETLVVVKVVNRNDEAPVFGQTEYHATVTEELTQLPVFILEVSATDPDQEADQTALRYSLHGQGAGGEFTIDELSGRIYAQRRLDREERPAWRFLVLATDEAGTGLTGFADVLLEVRDVNDNAPFFPCPVLEVDGCFLGQVPENSPADTSVMEMRAMDLDDPNEDRNAVLTYSIIKNVRNEINLNLFSINASTGTIYTVLGSLDREAVDQYLVVVEARDGGGLAGTGTATIMVSDVNDHLPVFTQRVYTAQVAEDLQINSEVLVVSATDGDEGENAAVTFSIVSGDEDRKFFVETDRVNRRGVIKLKKQLDFEKAHERMFNLTLKAEDADFFSLVHCLVQVEDSNDHAPVFVPQFYEPPSIYEDVPVGTIVTQVTASDLDSGPNGHFSYSISRESDPQGHFLVDQSGWLIVAASLDREDISQHRVVVLATDSGKPPLTGTAVVMVTLLDVNDNGPEFEVPYQGLVWENTMAPQTVQMNETSFRLHVTDRDSSTNGGPFSIQLLTVTSDGANFNLTDLKNGSAAVTALRPFDREQQKEYRLSILMTDSGSPQMSSTSTLTVIVGDKNDHAHSPGHTHFIVYSLEGFLPTTVLGQIPAPDPDDWSQKKYQFQGQTSRAFSLDQTSGQLSIREGTPPGSYHLQVLVSDHTWPDVISTARVEVMELRQNILQNAASVRLSNLTVENFFSGGEQSPFVRLREALADLMQTVPENVQIFSVADAGQPGHKDLNVWFSAHGSPYYRTEKLQGYVAANKVKLESVVGVSISQVGVDDCPHTDCSGSGGCSTQVSFSQTPLVLSSGNTSLVSLSASTSAECGCRGREVNYLPCAAYPSNPCFNGGTCQDGPLGYRCLCPPLLDGPQCQQTKRTFSGQSYAWFPPIMPCFQSHISLEFLAESPNGLLLYNGPVVPAHSEAKEDFIAVELKDGVPALSINHGSGILTLQLPKSSAITDRRWHRLDIISDGKTVTLVLDQCSGVGVTQELDESSCRASGETPGDQRYLDVFQPLQLGGVKETSLHRRYQGFKGCLRNLVVDSQVYDLASPGESVGSNAGCTPTDGVCVTAGSPSCGGHASCQAEWGSFSCECRPGFTGHKCDTVVPEFSFDPKSFMRFQLRGGSSTRRTNIQMFLRTRSATGTLFSVSSREASEYIILEVRGLLSVRADLGGGTNFLQLPGQQVDIGQWILVSLSRHDNLFTLKVEQGGGSREVQAQLGDHREMLSGSGLIPDSPLVPGCLRDVRLNGHVLPLSGLSMDTVLVLDQRGVSSGCSSDACISGPCASPLRCVDLWRKHQCRCPSGQVMETDQTGQQRCRPSPCGPSSCRNGGVCQALTVDSFSCRCHDGFKGQRCELGQVRGQHLSALSPSSILAVSMCLLVFFAVLVAVTVWNQKGSRNKFRKRGVYHIPDEHQSWEDVRENILNYNEEGGGEQDQNGYDITELKRPLCSSLSQSSSCTTAPLIQSSPNKNAKTDADHLSSMGCMDFKSYVAHIVWEADHDDEAFPPDSYHVWCVEGSGTSLGSLSSLESIASGGNGDDDNRGFVHSTLSQWGPKFRALSEIYDQSPRQGGEKHPQEP</sequence>
<dbReference type="FunCoup" id="A0A3P8UG74">
    <property type="interactions" value="110"/>
</dbReference>
<evidence type="ECO:0000256" key="9">
    <source>
        <dbReference type="ARBA" id="ARBA00023136"/>
    </source>
</evidence>
<dbReference type="Ensembl" id="ENSCSET00000000867.1">
    <property type="protein sequence ID" value="ENSCSEP00000000839.1"/>
    <property type="gene ID" value="ENSCSEG00000000578.1"/>
</dbReference>
<evidence type="ECO:0000259" key="19">
    <source>
        <dbReference type="PROSITE" id="PS50026"/>
    </source>
</evidence>
<dbReference type="Gene3D" id="2.60.40.60">
    <property type="entry name" value="Cadherins"/>
    <property type="match status" value="15"/>
</dbReference>
<dbReference type="GO" id="GO:0045216">
    <property type="term" value="P:cell-cell junction organization"/>
    <property type="evidence" value="ECO:0007669"/>
    <property type="project" value="UniProtKB-ARBA"/>
</dbReference>
<keyword evidence="22" id="KW-1185">Reference proteome</keyword>
<dbReference type="GO" id="GO:0016327">
    <property type="term" value="C:apicolateral plasma membrane"/>
    <property type="evidence" value="ECO:0007669"/>
    <property type="project" value="UniProtKB-ARBA"/>
</dbReference>
<dbReference type="Pfam" id="PF01049">
    <property type="entry name" value="CADH_Y-type_LIR"/>
    <property type="match status" value="1"/>
</dbReference>
<feature type="domain" description="Cadherin" evidence="20">
    <location>
        <begin position="1119"/>
        <end position="1220"/>
    </location>
</feature>
<dbReference type="GO" id="GO:0007156">
    <property type="term" value="P:homophilic cell adhesion via plasma membrane adhesion molecules"/>
    <property type="evidence" value="ECO:0007669"/>
    <property type="project" value="InterPro"/>
</dbReference>
<feature type="domain" description="Cadherin" evidence="20">
    <location>
        <begin position="792"/>
        <end position="891"/>
    </location>
</feature>
<dbReference type="FunFam" id="2.60.40.60:FF:000020">
    <property type="entry name" value="Dachsous cadherin-related 1b"/>
    <property type="match status" value="1"/>
</dbReference>
<evidence type="ECO:0000256" key="11">
    <source>
        <dbReference type="ARBA" id="ARBA00023180"/>
    </source>
</evidence>
<dbReference type="PROSITE" id="PS00010">
    <property type="entry name" value="ASX_HYDROXYL"/>
    <property type="match status" value="1"/>
</dbReference>
<evidence type="ECO:0000256" key="5">
    <source>
        <dbReference type="ARBA" id="ARBA00022737"/>
    </source>
</evidence>
<protein>
    <submittedName>
        <fullName evidence="21">Si:dkey-22o22.2</fullName>
    </submittedName>
</protein>
<keyword evidence="2 13" id="KW-0245">EGF-like domain</keyword>
<dbReference type="InterPro" id="IPR015919">
    <property type="entry name" value="Cadherin-like_sf"/>
</dbReference>
<dbReference type="InterPro" id="IPR000152">
    <property type="entry name" value="EGF-type_Asp/Asn_hydroxyl_site"/>
</dbReference>
<evidence type="ECO:0000313" key="21">
    <source>
        <dbReference type="Ensembl" id="ENSCSEP00000000839.1"/>
    </source>
</evidence>
<dbReference type="OMA" id="PYHTSQK"/>
<comment type="function">
    <text evidence="15">Cadherins are calcium-dependent cell adhesion proteins.</text>
</comment>
<dbReference type="FunFam" id="2.60.40.60:FF:000033">
    <property type="entry name" value="FAT atypical cadherin 1"/>
    <property type="match status" value="1"/>
</dbReference>
<dbReference type="STRING" id="244447.ENSCSEP00000000839"/>
<feature type="disulfide bond" evidence="13">
    <location>
        <begin position="2281"/>
        <end position="2290"/>
    </location>
</feature>
<dbReference type="FunFam" id="2.60.40.60:FF:000234">
    <property type="entry name" value="Si:dkey-22o22.2"/>
    <property type="match status" value="1"/>
</dbReference>
<feature type="domain" description="Cadherin" evidence="20">
    <location>
        <begin position="483"/>
        <end position="577"/>
    </location>
</feature>
<dbReference type="FunFam" id="2.60.40.60:FF:000136">
    <property type="entry name" value="Neural-cadherin"/>
    <property type="match status" value="1"/>
</dbReference>
<dbReference type="InterPro" id="IPR000742">
    <property type="entry name" value="EGF"/>
</dbReference>
<dbReference type="Pfam" id="PF02210">
    <property type="entry name" value="Laminin_G_2"/>
    <property type="match status" value="2"/>
</dbReference>
<name>A0A3P8UG74_CYNSE</name>
<dbReference type="InterPro" id="IPR013320">
    <property type="entry name" value="ConA-like_dom_sf"/>
</dbReference>
<dbReference type="PROSITE" id="PS50025">
    <property type="entry name" value="LAM_G_DOMAIN"/>
    <property type="match status" value="2"/>
</dbReference>
<dbReference type="InterPro" id="IPR013032">
    <property type="entry name" value="EGF-like_CS"/>
</dbReference>
<evidence type="ECO:0000256" key="7">
    <source>
        <dbReference type="ARBA" id="ARBA00022889"/>
    </source>
</evidence>
<accession>A0A3P8UG74</accession>
<evidence type="ECO:0000256" key="2">
    <source>
        <dbReference type="ARBA" id="ARBA00022536"/>
    </source>
</evidence>
<dbReference type="InterPro" id="IPR001791">
    <property type="entry name" value="Laminin_G"/>
</dbReference>
<evidence type="ECO:0000256" key="14">
    <source>
        <dbReference type="RuleBase" id="RU003318"/>
    </source>
</evidence>
<dbReference type="Gene3D" id="4.10.900.10">
    <property type="entry name" value="TCF3-CBD (Catenin binding domain)"/>
    <property type="match status" value="1"/>
</dbReference>
<dbReference type="FunFam" id="4.10.900.10:FF:000007">
    <property type="entry name" value="Cadherin 22"/>
    <property type="match status" value="1"/>
</dbReference>
<feature type="domain" description="Cadherin" evidence="20">
    <location>
        <begin position="373"/>
        <end position="473"/>
    </location>
</feature>
<feature type="transmembrane region" description="Helical" evidence="16">
    <location>
        <begin position="2560"/>
        <end position="2581"/>
    </location>
</feature>
<keyword evidence="6 12" id="KW-0106">Calcium</keyword>
<keyword evidence="10 13" id="KW-1015">Disulfide bond</keyword>
<keyword evidence="7 14" id="KW-0130">Cell adhesion</keyword>
<evidence type="ECO:0000256" key="13">
    <source>
        <dbReference type="PROSITE-ProRule" id="PRU00076"/>
    </source>
</evidence>
<dbReference type="Gene3D" id="2.60.120.200">
    <property type="match status" value="2"/>
</dbReference>
<dbReference type="FunFam" id="2.60.40.60:FF:000224">
    <property type="entry name" value="Si:dkey-22o22.2"/>
    <property type="match status" value="1"/>
</dbReference>
<comment type="caution">
    <text evidence="13">Lacks conserved residue(s) required for the propagation of feature annotation.</text>
</comment>
<dbReference type="InterPro" id="IPR020894">
    <property type="entry name" value="Cadherin_CS"/>
</dbReference>
<feature type="disulfide bond" evidence="13">
    <location>
        <begin position="2050"/>
        <end position="2059"/>
    </location>
</feature>
<keyword evidence="3 14" id="KW-0812">Transmembrane</keyword>
<feature type="signal peptide" evidence="17">
    <location>
        <begin position="1"/>
        <end position="24"/>
    </location>
</feature>
<dbReference type="InterPro" id="IPR027397">
    <property type="entry name" value="Catenin-bd_sf"/>
</dbReference>
<evidence type="ECO:0000259" key="18">
    <source>
        <dbReference type="PROSITE" id="PS50025"/>
    </source>
</evidence>
<reference evidence="21" key="2">
    <citation type="submission" date="2025-08" db="UniProtKB">
        <authorList>
            <consortium name="Ensembl"/>
        </authorList>
    </citation>
    <scope>IDENTIFICATION</scope>
</reference>
<dbReference type="Pfam" id="PF00028">
    <property type="entry name" value="Cadherin"/>
    <property type="match status" value="12"/>
</dbReference>
<feature type="domain" description="EGF-like" evidence="19">
    <location>
        <begin position="2252"/>
        <end position="2291"/>
    </location>
</feature>
<evidence type="ECO:0000256" key="6">
    <source>
        <dbReference type="ARBA" id="ARBA00022837"/>
    </source>
</evidence>
<dbReference type="FunFam" id="2.60.40.60:FF:000024">
    <property type="entry name" value="FAT atypical cadherin 3"/>
    <property type="match status" value="1"/>
</dbReference>
<evidence type="ECO:0000256" key="4">
    <source>
        <dbReference type="ARBA" id="ARBA00022729"/>
    </source>
</evidence>
<evidence type="ECO:0000256" key="12">
    <source>
        <dbReference type="PROSITE-ProRule" id="PRU00043"/>
    </source>
</evidence>
<dbReference type="SUPFAM" id="SSF49313">
    <property type="entry name" value="Cadherin-like"/>
    <property type="match status" value="15"/>
</dbReference>
<dbReference type="GO" id="GO:0005509">
    <property type="term" value="F:calcium ion binding"/>
    <property type="evidence" value="ECO:0007669"/>
    <property type="project" value="UniProtKB-UniRule"/>
</dbReference>
<dbReference type="Gene3D" id="2.10.25.10">
    <property type="entry name" value="Laminin"/>
    <property type="match status" value="3"/>
</dbReference>
<dbReference type="CDD" id="cd00054">
    <property type="entry name" value="EGF_CA"/>
    <property type="match status" value="3"/>
</dbReference>
<dbReference type="Pfam" id="PF12661">
    <property type="entry name" value="hEGF"/>
    <property type="match status" value="1"/>
</dbReference>
<keyword evidence="4 17" id="KW-0732">Signal</keyword>
<dbReference type="InterPro" id="IPR056370">
    <property type="entry name" value="Shg-like_Ig-like"/>
</dbReference>
<feature type="domain" description="Laminin G" evidence="18">
    <location>
        <begin position="2061"/>
        <end position="2249"/>
    </location>
</feature>
<feature type="disulfide bond" evidence="13">
    <location>
        <begin position="2533"/>
        <end position="2542"/>
    </location>
</feature>
<evidence type="ECO:0000256" key="16">
    <source>
        <dbReference type="SAM" id="Phobius"/>
    </source>
</evidence>
<dbReference type="FunFam" id="2.60.40.60:FF:000232">
    <property type="entry name" value="Neural-cadherin"/>
    <property type="match status" value="1"/>
</dbReference>
<dbReference type="FunFam" id="2.60.40.60:FF:000035">
    <property type="entry name" value="Protocadherin Fat 3"/>
    <property type="match status" value="1"/>
</dbReference>
<evidence type="ECO:0000256" key="3">
    <source>
        <dbReference type="ARBA" id="ARBA00022692"/>
    </source>
</evidence>
<feature type="domain" description="Cadherin" evidence="20">
    <location>
        <begin position="1561"/>
        <end position="1658"/>
    </location>
</feature>
<dbReference type="FunFam" id="2.60.40.60:FF:000119">
    <property type="entry name" value="neural-cadherin isoform X1"/>
    <property type="match status" value="1"/>
</dbReference>
<dbReference type="SMART" id="SM00282">
    <property type="entry name" value="LamG"/>
    <property type="match status" value="2"/>
</dbReference>
<dbReference type="FunFam" id="2.60.40.60:FF:000125">
    <property type="entry name" value="Neural-cadherin"/>
    <property type="match status" value="1"/>
</dbReference>
<dbReference type="SMART" id="SM00112">
    <property type="entry name" value="CA"/>
    <property type="match status" value="13"/>
</dbReference>
<feature type="domain" description="Cadherin" evidence="20">
    <location>
        <begin position="686"/>
        <end position="791"/>
    </location>
</feature>
<dbReference type="PROSITE" id="PS00022">
    <property type="entry name" value="EGF_1"/>
    <property type="match status" value="3"/>
</dbReference>
<dbReference type="PANTHER" id="PTHR24025:SF31">
    <property type="entry name" value="NEURAL-CADHERIN"/>
    <property type="match status" value="1"/>
</dbReference>
<dbReference type="PRINTS" id="PR00205">
    <property type="entry name" value="CADHERIN"/>
</dbReference>
<evidence type="ECO:0000313" key="22">
    <source>
        <dbReference type="Proteomes" id="UP000265120"/>
    </source>
</evidence>
<evidence type="ECO:0000256" key="10">
    <source>
        <dbReference type="ARBA" id="ARBA00023157"/>
    </source>
</evidence>
<dbReference type="GO" id="GO:0035332">
    <property type="term" value="P:positive regulation of hippo signaling"/>
    <property type="evidence" value="ECO:0007669"/>
    <property type="project" value="UniProtKB-ARBA"/>
</dbReference>
<feature type="domain" description="Cadherin" evidence="20">
    <location>
        <begin position="1341"/>
        <end position="1444"/>
    </location>
</feature>
<evidence type="ECO:0000256" key="17">
    <source>
        <dbReference type="SAM" id="SignalP"/>
    </source>
</evidence>
<dbReference type="FunFam" id="2.60.40.60:FF:000204">
    <property type="entry name" value="Neural-cadherin"/>
    <property type="match status" value="1"/>
</dbReference>
<dbReference type="PROSITE" id="PS50026">
    <property type="entry name" value="EGF_3"/>
    <property type="match status" value="3"/>
</dbReference>
<dbReference type="InterPro" id="IPR002126">
    <property type="entry name" value="Cadherin-like_dom"/>
</dbReference>
<dbReference type="FunFam" id="2.60.40.60:FF:000299">
    <property type="entry name" value="Predicted protein"/>
    <property type="match status" value="1"/>
</dbReference>
<dbReference type="InParanoid" id="A0A3P8UG74"/>
<keyword evidence="5" id="KW-0677">Repeat</keyword>
<dbReference type="SUPFAM" id="SSF49899">
    <property type="entry name" value="Concanavalin A-like lectins/glucanases"/>
    <property type="match status" value="2"/>
</dbReference>
<feature type="domain" description="Cadherin" evidence="20">
    <location>
        <begin position="1445"/>
        <end position="1552"/>
    </location>
</feature>
<dbReference type="FunFam" id="2.60.40.60:FF:000196">
    <property type="entry name" value="Si:dkey-22o22.2"/>
    <property type="match status" value="1"/>
</dbReference>
<dbReference type="InterPro" id="IPR001881">
    <property type="entry name" value="EGF-like_Ca-bd_dom"/>
</dbReference>
<feature type="domain" description="Cadherin" evidence="20">
    <location>
        <begin position="578"/>
        <end position="684"/>
    </location>
</feature>
<feature type="domain" description="Cadherin" evidence="20">
    <location>
        <begin position="1004"/>
        <end position="1118"/>
    </location>
</feature>
<dbReference type="FunFam" id="2.60.120.200:FF:000040">
    <property type="entry name" value="neural-cadherin isoform X1"/>
    <property type="match status" value="1"/>
</dbReference>
<dbReference type="InterPro" id="IPR000233">
    <property type="entry name" value="Cadherin_Y-type_LIR"/>
</dbReference>
<feature type="domain" description="Cadherin" evidence="20">
    <location>
        <begin position="1658"/>
        <end position="1775"/>
    </location>
</feature>
<feature type="domain" description="Cadherin" evidence="20">
    <location>
        <begin position="892"/>
        <end position="1003"/>
    </location>
</feature>
<dbReference type="CDD" id="cd11304">
    <property type="entry name" value="Cadherin_repeat"/>
    <property type="match status" value="14"/>
</dbReference>
<dbReference type="GO" id="GO:0005911">
    <property type="term" value="C:cell-cell junction"/>
    <property type="evidence" value="ECO:0007669"/>
    <property type="project" value="TreeGrafter"/>
</dbReference>
<dbReference type="GeneTree" id="ENSGT00940000164400"/>
<keyword evidence="11" id="KW-0325">Glycoprotein</keyword>
<evidence type="ECO:0000259" key="20">
    <source>
        <dbReference type="PROSITE" id="PS50268"/>
    </source>
</evidence>
<feature type="domain" description="EGF-like" evidence="19">
    <location>
        <begin position="2506"/>
        <end position="2543"/>
    </location>
</feature>
<dbReference type="PROSITE" id="PS00232">
    <property type="entry name" value="CADHERIN_1"/>
    <property type="match status" value="6"/>
</dbReference>
<feature type="domain" description="Cadherin" evidence="20">
    <location>
        <begin position="1221"/>
        <end position="1327"/>
    </location>
</feature>
<organism evidence="21 22">
    <name type="scientific">Cynoglossus semilaevis</name>
    <name type="common">Tongue sole</name>
    <dbReference type="NCBI Taxonomy" id="244447"/>
    <lineage>
        <taxon>Eukaryota</taxon>
        <taxon>Metazoa</taxon>
        <taxon>Chordata</taxon>
        <taxon>Craniata</taxon>
        <taxon>Vertebrata</taxon>
        <taxon>Euteleostomi</taxon>
        <taxon>Actinopterygii</taxon>
        <taxon>Neopterygii</taxon>
        <taxon>Teleostei</taxon>
        <taxon>Neoteleostei</taxon>
        <taxon>Acanthomorphata</taxon>
        <taxon>Carangaria</taxon>
        <taxon>Pleuronectiformes</taxon>
        <taxon>Pleuronectoidei</taxon>
        <taxon>Cynoglossidae</taxon>
        <taxon>Cynoglossinae</taxon>
        <taxon>Cynoglossus</taxon>
    </lineage>
</organism>
<dbReference type="Pfam" id="PF00008">
    <property type="entry name" value="EGF"/>
    <property type="match status" value="1"/>
</dbReference>
<reference evidence="21 22" key="1">
    <citation type="journal article" date="2014" name="Nat. Genet.">
        <title>Whole-genome sequence of a flatfish provides insights into ZW sex chromosome evolution and adaptation to a benthic lifestyle.</title>
        <authorList>
            <person name="Chen S."/>
            <person name="Zhang G."/>
            <person name="Shao C."/>
            <person name="Huang Q."/>
            <person name="Liu G."/>
            <person name="Zhang P."/>
            <person name="Song W."/>
            <person name="An N."/>
            <person name="Chalopin D."/>
            <person name="Volff J.N."/>
            <person name="Hong Y."/>
            <person name="Li Q."/>
            <person name="Sha Z."/>
            <person name="Zhou H."/>
            <person name="Xie M."/>
            <person name="Yu Q."/>
            <person name="Liu Y."/>
            <person name="Xiang H."/>
            <person name="Wang N."/>
            <person name="Wu K."/>
            <person name="Yang C."/>
            <person name="Zhou Q."/>
            <person name="Liao X."/>
            <person name="Yang L."/>
            <person name="Hu Q."/>
            <person name="Zhang J."/>
            <person name="Meng L."/>
            <person name="Jin L."/>
            <person name="Tian Y."/>
            <person name="Lian J."/>
            <person name="Yang J."/>
            <person name="Miao G."/>
            <person name="Liu S."/>
            <person name="Liang Z."/>
            <person name="Yan F."/>
            <person name="Li Y."/>
            <person name="Sun B."/>
            <person name="Zhang H."/>
            <person name="Zhang J."/>
            <person name="Zhu Y."/>
            <person name="Du M."/>
            <person name="Zhao Y."/>
            <person name="Schartl M."/>
            <person name="Tang Q."/>
            <person name="Wang J."/>
        </authorList>
    </citation>
    <scope>NUCLEOTIDE SEQUENCE</scope>
</reference>
<feature type="domain" description="Laminin G" evidence="18">
    <location>
        <begin position="2294"/>
        <end position="2462"/>
    </location>
</feature>
<dbReference type="FunFam" id="2.60.40.60:FF:000157">
    <property type="entry name" value="Neural-cadherin"/>
    <property type="match status" value="1"/>
</dbReference>
<dbReference type="SMART" id="SM00181">
    <property type="entry name" value="EGF"/>
    <property type="match status" value="4"/>
</dbReference>
<dbReference type="SMART" id="SM00179">
    <property type="entry name" value="EGF_CA"/>
    <property type="match status" value="4"/>
</dbReference>
<evidence type="ECO:0000256" key="15">
    <source>
        <dbReference type="RuleBase" id="RU004357"/>
    </source>
</evidence>
<feature type="chain" id="PRO_5018174366" evidence="17">
    <location>
        <begin position="25"/>
        <end position="2766"/>
    </location>
</feature>
<dbReference type="PROSITE" id="PS50268">
    <property type="entry name" value="CADHERIN_2"/>
    <property type="match status" value="13"/>
</dbReference>
<keyword evidence="9 16" id="KW-0472">Membrane</keyword>
<keyword evidence="8 16" id="KW-1133">Transmembrane helix</keyword>
<proteinExistence type="predicted"/>
<reference evidence="21" key="3">
    <citation type="submission" date="2025-09" db="UniProtKB">
        <authorList>
            <consortium name="Ensembl"/>
        </authorList>
    </citation>
    <scope>IDENTIFICATION</scope>
</reference>
<dbReference type="Pfam" id="PF24811">
    <property type="entry name" value="Ig_Shg"/>
    <property type="match status" value="1"/>
</dbReference>
<dbReference type="Proteomes" id="UP000265120">
    <property type="component" value="Chromosome 13"/>
</dbReference>
<dbReference type="GO" id="GO:0090251">
    <property type="term" value="P:protein localization involved in establishment of planar polarity"/>
    <property type="evidence" value="ECO:0007669"/>
    <property type="project" value="UniProtKB-ARBA"/>
</dbReference>
<dbReference type="SUPFAM" id="SSF57196">
    <property type="entry name" value="EGF/Laminin"/>
    <property type="match status" value="1"/>
</dbReference>
<evidence type="ECO:0000256" key="1">
    <source>
        <dbReference type="ARBA" id="ARBA00004167"/>
    </source>
</evidence>
<evidence type="ECO:0000256" key="8">
    <source>
        <dbReference type="ARBA" id="ARBA00022989"/>
    </source>
</evidence>
<feature type="domain" description="EGF-like" evidence="19">
    <location>
        <begin position="2021"/>
        <end position="2060"/>
    </location>
</feature>
<dbReference type="PANTHER" id="PTHR24025">
    <property type="entry name" value="DESMOGLEIN FAMILY MEMBER"/>
    <property type="match status" value="1"/>
</dbReference>
<dbReference type="CDD" id="cd00110">
    <property type="entry name" value="LamG"/>
    <property type="match status" value="2"/>
</dbReference>
<dbReference type="InterPro" id="IPR050971">
    <property type="entry name" value="Cadherin-domain_protein"/>
</dbReference>
<dbReference type="PROSITE" id="PS01186">
    <property type="entry name" value="EGF_2"/>
    <property type="match status" value="2"/>
</dbReference>
<comment type="subcellular location">
    <subcellularLocation>
        <location evidence="14">Cell membrane</location>
        <topology evidence="14">Single-pass type I membrane protein</topology>
    </subcellularLocation>
    <subcellularLocation>
        <location evidence="1">Membrane</location>
        <topology evidence="1">Single-pass membrane protein</topology>
    </subcellularLocation>
</comment>